<feature type="domain" description="IclR-ED" evidence="5">
    <location>
        <begin position="73"/>
        <end position="255"/>
    </location>
</feature>
<keyword evidence="2" id="KW-0238">DNA-binding</keyword>
<dbReference type="SUPFAM" id="SSF55781">
    <property type="entry name" value="GAF domain-like"/>
    <property type="match status" value="1"/>
</dbReference>
<evidence type="ECO:0000313" key="6">
    <source>
        <dbReference type="EMBL" id="MCP1108988.1"/>
    </source>
</evidence>
<dbReference type="Gene3D" id="1.10.10.10">
    <property type="entry name" value="Winged helix-like DNA-binding domain superfamily/Winged helix DNA-binding domain"/>
    <property type="match status" value="1"/>
</dbReference>
<name>A0ABT1EEB8_9FIRM</name>
<dbReference type="PANTHER" id="PTHR30136">
    <property type="entry name" value="HELIX-TURN-HELIX TRANSCRIPTIONAL REGULATOR, ICLR FAMILY"/>
    <property type="match status" value="1"/>
</dbReference>
<proteinExistence type="predicted"/>
<gene>
    <name evidence="6" type="ORF">NK118_01825</name>
</gene>
<dbReference type="SMART" id="SM00346">
    <property type="entry name" value="HTH_ICLR"/>
    <property type="match status" value="1"/>
</dbReference>
<feature type="domain" description="HTH iclR-type" evidence="4">
    <location>
        <begin position="12"/>
        <end position="72"/>
    </location>
</feature>
<evidence type="ECO:0000259" key="5">
    <source>
        <dbReference type="PROSITE" id="PS51078"/>
    </source>
</evidence>
<organism evidence="6 7">
    <name type="scientific">Ohessyouella blattaphilus</name>
    <dbReference type="NCBI Taxonomy" id="2949333"/>
    <lineage>
        <taxon>Bacteria</taxon>
        <taxon>Bacillati</taxon>
        <taxon>Bacillota</taxon>
        <taxon>Clostridia</taxon>
        <taxon>Lachnospirales</taxon>
        <taxon>Lachnospiraceae</taxon>
        <taxon>Ohessyouella</taxon>
    </lineage>
</organism>
<dbReference type="Proteomes" id="UP001523565">
    <property type="component" value="Unassembled WGS sequence"/>
</dbReference>
<protein>
    <submittedName>
        <fullName evidence="6">IclR family transcriptional regulator</fullName>
    </submittedName>
</protein>
<dbReference type="Gene3D" id="3.30.450.40">
    <property type="match status" value="1"/>
</dbReference>
<dbReference type="PROSITE" id="PS51077">
    <property type="entry name" value="HTH_ICLR"/>
    <property type="match status" value="1"/>
</dbReference>
<evidence type="ECO:0000259" key="4">
    <source>
        <dbReference type="PROSITE" id="PS51077"/>
    </source>
</evidence>
<keyword evidence="7" id="KW-1185">Reference proteome</keyword>
<evidence type="ECO:0000256" key="2">
    <source>
        <dbReference type="ARBA" id="ARBA00023125"/>
    </source>
</evidence>
<evidence type="ECO:0000256" key="3">
    <source>
        <dbReference type="ARBA" id="ARBA00023163"/>
    </source>
</evidence>
<dbReference type="SUPFAM" id="SSF46785">
    <property type="entry name" value="Winged helix' DNA-binding domain"/>
    <property type="match status" value="1"/>
</dbReference>
<dbReference type="Pfam" id="PF09339">
    <property type="entry name" value="HTH_IclR"/>
    <property type="match status" value="1"/>
</dbReference>
<evidence type="ECO:0000313" key="7">
    <source>
        <dbReference type="Proteomes" id="UP001523565"/>
    </source>
</evidence>
<dbReference type="Pfam" id="PF01614">
    <property type="entry name" value="IclR_C"/>
    <property type="match status" value="1"/>
</dbReference>
<dbReference type="InterPro" id="IPR005471">
    <property type="entry name" value="Tscrpt_reg_IclR_N"/>
</dbReference>
<dbReference type="RefSeq" id="WP_262067951.1">
    <property type="nucleotide sequence ID" value="NZ_JAMXOC010000001.1"/>
</dbReference>
<keyword evidence="1" id="KW-0805">Transcription regulation</keyword>
<dbReference type="InterPro" id="IPR036388">
    <property type="entry name" value="WH-like_DNA-bd_sf"/>
</dbReference>
<sequence>MENGDKNKQYILSSVETALSVLELYFDHEELSAAEVAKYLKISRSTAFRFLVTLESKSYLKKTENSKYRLGIKLFALGQVANRRMELISLVHPYLERLTEFTGETSHFTCMDGDSYVAFLDHVLGTKHLHMNMMLGTRRVAHTTASGKVMLAYGAAQQITKYLKNISFIQQTENSIKDAKQLLEELEEIKEIGYGCDNEEAEVGLSCYAVPLLNAEGMPVAAISISGPTTRLIANKESYLKKLEEAAGEIMSALK</sequence>
<dbReference type="PROSITE" id="PS51078">
    <property type="entry name" value="ICLR_ED"/>
    <property type="match status" value="1"/>
</dbReference>
<keyword evidence="3" id="KW-0804">Transcription</keyword>
<dbReference type="InterPro" id="IPR036390">
    <property type="entry name" value="WH_DNA-bd_sf"/>
</dbReference>
<dbReference type="InterPro" id="IPR014757">
    <property type="entry name" value="Tscrpt_reg_IclR_C"/>
</dbReference>
<dbReference type="InterPro" id="IPR029016">
    <property type="entry name" value="GAF-like_dom_sf"/>
</dbReference>
<evidence type="ECO:0000256" key="1">
    <source>
        <dbReference type="ARBA" id="ARBA00023015"/>
    </source>
</evidence>
<comment type="caution">
    <text evidence="6">The sequence shown here is derived from an EMBL/GenBank/DDBJ whole genome shotgun (WGS) entry which is preliminary data.</text>
</comment>
<dbReference type="EMBL" id="JAMZFV010000001">
    <property type="protein sequence ID" value="MCP1108988.1"/>
    <property type="molecule type" value="Genomic_DNA"/>
</dbReference>
<dbReference type="InterPro" id="IPR050707">
    <property type="entry name" value="HTH_MetabolicPath_Reg"/>
</dbReference>
<dbReference type="PANTHER" id="PTHR30136:SF35">
    <property type="entry name" value="HTH-TYPE TRANSCRIPTIONAL REGULATOR RV1719"/>
    <property type="match status" value="1"/>
</dbReference>
<reference evidence="6 7" key="1">
    <citation type="journal article" date="2022" name="Genome Biol. Evol.">
        <title>Host diet, physiology and behaviors set the stage for Lachnospiraceae cladogenesis.</title>
        <authorList>
            <person name="Vera-Ponce De Leon A."/>
            <person name="Schneider M."/>
            <person name="Jahnes B.C."/>
            <person name="Sadowski V."/>
            <person name="Camuy-Velez L.A."/>
            <person name="Duan J."/>
            <person name="Sabree Z.L."/>
        </authorList>
    </citation>
    <scope>NUCLEOTIDE SEQUENCE [LARGE SCALE GENOMIC DNA]</scope>
    <source>
        <strain evidence="6 7">PAL227</strain>
    </source>
</reference>
<accession>A0ABT1EEB8</accession>